<dbReference type="InterPro" id="IPR036237">
    <property type="entry name" value="Xyl_isomerase-like_sf"/>
</dbReference>
<sequence length="283" mass="31836">MSLNSDATFILSGFADEIAADLDTQLDVFEELGLGHIDLRSVDGTNILDLTEKQLVHVRNELNRRDIKVASIGSPIGKIDITDAFEPHRERFEHALDIADFFETEYIRLFSYWIPEREEPADHREEVLHRMETKVDLAEEMGITLLHENEKDIYGDTPARCRDLLTTINSSNFRAIFDPANFLETGCQPYPDALLDLIEYVEYLHIKDAEFGQRGAIRPAGDGDGRIPEILGAFKRRGYIGYAALEPHLAHAGEKGGFSGPEAFDVATDALRACMDQVDCSYE</sequence>
<dbReference type="PANTHER" id="PTHR12110:SF53">
    <property type="entry name" value="BLR5974 PROTEIN"/>
    <property type="match status" value="1"/>
</dbReference>
<dbReference type="InterPro" id="IPR050312">
    <property type="entry name" value="IolE/XylAMocC-like"/>
</dbReference>
<comment type="caution">
    <text evidence="2">The sequence shown here is derived from an EMBL/GenBank/DDBJ whole genome shotgun (WGS) entry which is preliminary data.</text>
</comment>
<dbReference type="SUPFAM" id="SSF51658">
    <property type="entry name" value="Xylose isomerase-like"/>
    <property type="match status" value="1"/>
</dbReference>
<dbReference type="GO" id="GO:0016853">
    <property type="term" value="F:isomerase activity"/>
    <property type="evidence" value="ECO:0007669"/>
    <property type="project" value="UniProtKB-KW"/>
</dbReference>
<dbReference type="PANTHER" id="PTHR12110">
    <property type="entry name" value="HYDROXYPYRUVATE ISOMERASE"/>
    <property type="match status" value="1"/>
</dbReference>
<dbReference type="EMBL" id="JBHTAX010000001">
    <property type="protein sequence ID" value="MFC7189639.1"/>
    <property type="molecule type" value="Genomic_DNA"/>
</dbReference>
<evidence type="ECO:0000313" key="3">
    <source>
        <dbReference type="Proteomes" id="UP001596417"/>
    </source>
</evidence>
<dbReference type="AlphaFoldDB" id="A0ABD5YJZ4"/>
<evidence type="ECO:0000313" key="2">
    <source>
        <dbReference type="EMBL" id="MFC7189639.1"/>
    </source>
</evidence>
<proteinExistence type="predicted"/>
<protein>
    <submittedName>
        <fullName evidence="2">Sugar phosphate isomerase/epimerase family protein</fullName>
    </submittedName>
</protein>
<name>A0ABD5YJZ4_9EURY</name>
<feature type="domain" description="Xylose isomerase-like TIM barrel" evidence="1">
    <location>
        <begin position="30"/>
        <end position="251"/>
    </location>
</feature>
<accession>A0ABD5YJZ4</accession>
<dbReference type="RefSeq" id="WP_248905794.1">
    <property type="nucleotide sequence ID" value="NZ_CP109979.1"/>
</dbReference>
<dbReference type="Proteomes" id="UP001596417">
    <property type="component" value="Unassembled WGS sequence"/>
</dbReference>
<keyword evidence="3" id="KW-1185">Reference proteome</keyword>
<keyword evidence="2" id="KW-0413">Isomerase</keyword>
<organism evidence="2 3">
    <name type="scientific">Halocatena marina</name>
    <dbReference type="NCBI Taxonomy" id="2934937"/>
    <lineage>
        <taxon>Archaea</taxon>
        <taxon>Methanobacteriati</taxon>
        <taxon>Methanobacteriota</taxon>
        <taxon>Stenosarchaea group</taxon>
        <taxon>Halobacteria</taxon>
        <taxon>Halobacteriales</taxon>
        <taxon>Natronomonadaceae</taxon>
        <taxon>Halocatena</taxon>
    </lineage>
</organism>
<dbReference type="GeneID" id="76199202"/>
<gene>
    <name evidence="2" type="ORF">ACFQL7_07075</name>
</gene>
<dbReference type="Gene3D" id="3.20.20.150">
    <property type="entry name" value="Divalent-metal-dependent TIM barrel enzymes"/>
    <property type="match status" value="1"/>
</dbReference>
<dbReference type="InterPro" id="IPR013022">
    <property type="entry name" value="Xyl_isomerase-like_TIM-brl"/>
</dbReference>
<dbReference type="Pfam" id="PF01261">
    <property type="entry name" value="AP_endonuc_2"/>
    <property type="match status" value="1"/>
</dbReference>
<evidence type="ECO:0000259" key="1">
    <source>
        <dbReference type="Pfam" id="PF01261"/>
    </source>
</evidence>
<reference evidence="2 3" key="1">
    <citation type="journal article" date="2019" name="Int. J. Syst. Evol. Microbiol.">
        <title>The Global Catalogue of Microorganisms (GCM) 10K type strain sequencing project: providing services to taxonomists for standard genome sequencing and annotation.</title>
        <authorList>
            <consortium name="The Broad Institute Genomics Platform"/>
            <consortium name="The Broad Institute Genome Sequencing Center for Infectious Disease"/>
            <person name="Wu L."/>
            <person name="Ma J."/>
        </authorList>
    </citation>
    <scope>NUCLEOTIDE SEQUENCE [LARGE SCALE GENOMIC DNA]</scope>
    <source>
        <strain evidence="2 3">RDMS1</strain>
    </source>
</reference>